<evidence type="ECO:0000313" key="4">
    <source>
        <dbReference type="Proteomes" id="UP000679848"/>
    </source>
</evidence>
<dbReference type="PROSITE" id="PS51480">
    <property type="entry name" value="DHAL"/>
    <property type="match status" value="1"/>
</dbReference>
<dbReference type="PANTHER" id="PTHR33434:SF4">
    <property type="entry name" value="PHOSPHATASE PROTEIN"/>
    <property type="match status" value="1"/>
</dbReference>
<dbReference type="KEGG" id="pfaa:MM59RIKEN_04230"/>
<reference evidence="3" key="1">
    <citation type="submission" date="2020-09" db="EMBL/GenBank/DDBJ databases">
        <title>New species isolated from human feces.</title>
        <authorList>
            <person name="Kitahara M."/>
            <person name="Shigeno Y."/>
            <person name="Shime M."/>
            <person name="Matsumoto Y."/>
            <person name="Nakamura S."/>
            <person name="Motooka D."/>
            <person name="Fukuoka S."/>
            <person name="Nishikawa H."/>
            <person name="Benno Y."/>
        </authorList>
    </citation>
    <scope>NUCLEOTIDE SEQUENCE</scope>
    <source>
        <strain evidence="3">MM59</strain>
    </source>
</reference>
<dbReference type="Pfam" id="PF02734">
    <property type="entry name" value="Dak2"/>
    <property type="match status" value="1"/>
</dbReference>
<dbReference type="InterPro" id="IPR050270">
    <property type="entry name" value="DegV_domain_contain"/>
</dbReference>
<dbReference type="Proteomes" id="UP000679848">
    <property type="component" value="Chromosome"/>
</dbReference>
<protein>
    <recommendedName>
        <fullName evidence="2">DhaL domain-containing protein</fullName>
    </recommendedName>
</protein>
<gene>
    <name evidence="3" type="ORF">MM59RIKEN_04230</name>
</gene>
<keyword evidence="1" id="KW-0175">Coiled coil</keyword>
<dbReference type="Pfam" id="PF21645">
    <property type="entry name" value="FakA-like_M"/>
    <property type="match status" value="1"/>
</dbReference>
<evidence type="ECO:0000256" key="1">
    <source>
        <dbReference type="SAM" id="Coils"/>
    </source>
</evidence>
<sequence length="564" mass="59507">MNEQITGALFKQMVLHGAASITAQKQAINDLNVFPVPDGDTGTNMSMTISTAVTELRKAAPTAVTQAADLTASALLRGARGNSGVILSLLFRGLSKGLKGVESADAATFSAAMQEGVSAAYKAVMKPAEGTVLTVSRLAAKEAVDTAGSGETDLEKVLEAAIRKGYETLAQTTDMNPVLKKAGVVDAGGKGYLLILEGMLAALRGEPLPEITEDNGAQDKADFAALSAEDITFTFDTVFIVRKTVNTPLEPFRAYLNSIGDSLVIGEDDEAFKVHVHTDIPGAALMEAQKYGTLELAKIENMRTQAEDLAAGRTAQSTDDLDAVEEELEHAEALKASAHTVAAPEKKYGFLAVCAGEGLATVFKDLGADEVVSGGQTMNPSTESILAGVDKIPAETVFILPNNGNIIMAAQQCSALTEKHVVVIPTKTVPQGITAMMNVDFESPDPESITEAMTQSLSSVTTAQITYAARDSEFDGFHIKEGDYLALQEGKLFGTDTSIEALLAKLAAEAVSRSAEFVSLYFGEDVAEEDAQQAADVFRTHCPDTEVAVLSGGQPVYYYIISIE</sequence>
<name>A0A810Q535_9FIRM</name>
<evidence type="ECO:0000259" key="2">
    <source>
        <dbReference type="PROSITE" id="PS51480"/>
    </source>
</evidence>
<dbReference type="Pfam" id="PF13684">
    <property type="entry name" value="FakA-like_C"/>
    <property type="match status" value="1"/>
</dbReference>
<feature type="coiled-coil region" evidence="1">
    <location>
        <begin position="314"/>
        <end position="341"/>
    </location>
</feature>
<dbReference type="GO" id="GO:0006071">
    <property type="term" value="P:glycerol metabolic process"/>
    <property type="evidence" value="ECO:0007669"/>
    <property type="project" value="InterPro"/>
</dbReference>
<dbReference type="PANTHER" id="PTHR33434">
    <property type="entry name" value="DEGV DOMAIN-CONTAINING PROTEIN DR_1986-RELATED"/>
    <property type="match status" value="1"/>
</dbReference>
<organism evidence="3 4">
    <name type="scientific">Pusillibacter faecalis</name>
    <dbReference type="NCBI Taxonomy" id="2714358"/>
    <lineage>
        <taxon>Bacteria</taxon>
        <taxon>Bacillati</taxon>
        <taxon>Bacillota</taxon>
        <taxon>Clostridia</taxon>
        <taxon>Eubacteriales</taxon>
        <taxon>Oscillospiraceae</taxon>
        <taxon>Pusillibacter</taxon>
    </lineage>
</organism>
<evidence type="ECO:0000313" key="3">
    <source>
        <dbReference type="EMBL" id="BCK83104.1"/>
    </source>
</evidence>
<dbReference type="InterPro" id="IPR033470">
    <property type="entry name" value="FakA-like_C"/>
</dbReference>
<proteinExistence type="predicted"/>
<dbReference type="AlphaFoldDB" id="A0A810Q535"/>
<dbReference type="NCBIfam" id="TIGR03599">
    <property type="entry name" value="YloV"/>
    <property type="match status" value="1"/>
</dbReference>
<dbReference type="Gene3D" id="1.25.40.340">
    <property type="match status" value="1"/>
</dbReference>
<dbReference type="SMART" id="SM01121">
    <property type="entry name" value="Dak1_2"/>
    <property type="match status" value="1"/>
</dbReference>
<dbReference type="SUPFAM" id="SSF101473">
    <property type="entry name" value="DhaL-like"/>
    <property type="match status" value="1"/>
</dbReference>
<dbReference type="GO" id="GO:0004371">
    <property type="term" value="F:glycerone kinase activity"/>
    <property type="evidence" value="ECO:0007669"/>
    <property type="project" value="InterPro"/>
</dbReference>
<dbReference type="RefSeq" id="WP_187031692.1">
    <property type="nucleotide sequence ID" value="NZ_AP023420.1"/>
</dbReference>
<dbReference type="SMART" id="SM01120">
    <property type="entry name" value="Dak2"/>
    <property type="match status" value="1"/>
</dbReference>
<dbReference type="InterPro" id="IPR004007">
    <property type="entry name" value="DhaL_dom"/>
</dbReference>
<dbReference type="InterPro" id="IPR048394">
    <property type="entry name" value="FakA-like_M"/>
</dbReference>
<feature type="domain" description="DhaL" evidence="2">
    <location>
        <begin position="8"/>
        <end position="201"/>
    </location>
</feature>
<keyword evidence="4" id="KW-1185">Reference proteome</keyword>
<dbReference type="EMBL" id="AP023420">
    <property type="protein sequence ID" value="BCK83104.1"/>
    <property type="molecule type" value="Genomic_DNA"/>
</dbReference>
<dbReference type="InterPro" id="IPR019986">
    <property type="entry name" value="YloV-like"/>
</dbReference>
<accession>A0A810Q535</accession>
<dbReference type="InterPro" id="IPR036117">
    <property type="entry name" value="DhaL_dom_sf"/>
</dbReference>